<dbReference type="PROSITE" id="PS00086">
    <property type="entry name" value="CYTOCHROME_P450"/>
    <property type="match status" value="1"/>
</dbReference>
<dbReference type="GO" id="GO:0020037">
    <property type="term" value="F:heme binding"/>
    <property type="evidence" value="ECO:0007669"/>
    <property type="project" value="InterPro"/>
</dbReference>
<feature type="transmembrane region" description="Helical" evidence="8">
    <location>
        <begin position="6"/>
        <end position="27"/>
    </location>
</feature>
<evidence type="ECO:0000256" key="1">
    <source>
        <dbReference type="ARBA" id="ARBA00001971"/>
    </source>
</evidence>
<dbReference type="InterPro" id="IPR050529">
    <property type="entry name" value="CYP450_sterol_14alpha_dmase"/>
</dbReference>
<dbReference type="PANTHER" id="PTHR24304:SF2">
    <property type="entry name" value="24-HYDROXYCHOLESTEROL 7-ALPHA-HYDROXYLASE"/>
    <property type="match status" value="1"/>
</dbReference>
<dbReference type="PRINTS" id="PR00465">
    <property type="entry name" value="EP450IV"/>
</dbReference>
<evidence type="ECO:0000256" key="5">
    <source>
        <dbReference type="ARBA" id="ARBA00023004"/>
    </source>
</evidence>
<evidence type="ECO:0000313" key="9">
    <source>
        <dbReference type="EMBL" id="KDQ16091.1"/>
    </source>
</evidence>
<dbReference type="GO" id="GO:0004497">
    <property type="term" value="F:monooxygenase activity"/>
    <property type="evidence" value="ECO:0007669"/>
    <property type="project" value="UniProtKB-KW"/>
</dbReference>
<dbReference type="OrthoDB" id="1055148at2759"/>
<sequence>MDVFFDPSLLLPALSASTLLVVLWRLFSSKRRQGMPPQAPHVLPWFGNIYSMLTDPVGWPAKMHNKLGDVFTTTALGHNVTYLRGQPNITAFAKGSTRDLDNVGGYKRVVEPVAGQELFMSNLGEVQEALDIRRLDKIQPALFQFIRTHIRQTLRDRVPSAGWSDTIALQSFMNASIFRMVCFCLLSPEVAVNDGDFISERMLAMDLGGNLGNLVIPWETATDRMRNKSRSEVVTCVARHALGRIIQLLSEDVDESPDDFMGYIIYTTWTQKQLRSASKADLEGFARKVALRIYVLFFAGFLPTAGRGAWTFQDLLTKNPAFLERIRSDNDRLVEDARLFGPDAAPRVEEHDFLYACITESIRMHPVGAWLRWAEKPFLLPGHGSTPPMLIPRGFVTVTTEAIGFNPTVYSGPDDYNPDRYFSSPFVAKDDEASEKELIRLDHVRAPPMTMDKTLQPSFGVGAHQCPGRLFAYRMIATFVSALLESFDLELVETEENRDGKHAMICVPLFGSRELTSDITIRLKKREVPF</sequence>
<dbReference type="InterPro" id="IPR001128">
    <property type="entry name" value="Cyt_P450"/>
</dbReference>
<dbReference type="AlphaFoldDB" id="A0A067MX07"/>
<dbReference type="EMBL" id="KL198029">
    <property type="protein sequence ID" value="KDQ16091.1"/>
    <property type="molecule type" value="Genomic_DNA"/>
</dbReference>
<dbReference type="HOGENOM" id="CLU_497006_0_0_1"/>
<dbReference type="Pfam" id="PF00067">
    <property type="entry name" value="p450"/>
    <property type="match status" value="1"/>
</dbReference>
<dbReference type="GO" id="GO:0016705">
    <property type="term" value="F:oxidoreductase activity, acting on paired donors, with incorporation or reduction of molecular oxygen"/>
    <property type="evidence" value="ECO:0007669"/>
    <property type="project" value="InterPro"/>
</dbReference>
<comment type="cofactor">
    <cofactor evidence="1 6">
        <name>heme</name>
        <dbReference type="ChEBI" id="CHEBI:30413"/>
    </cofactor>
</comment>
<dbReference type="STRING" id="930990.A0A067MX07"/>
<dbReference type="InterPro" id="IPR036396">
    <property type="entry name" value="Cyt_P450_sf"/>
</dbReference>
<evidence type="ECO:0000313" key="10">
    <source>
        <dbReference type="Proteomes" id="UP000027195"/>
    </source>
</evidence>
<keyword evidence="7" id="KW-0503">Monooxygenase</keyword>
<reference evidence="10" key="1">
    <citation type="journal article" date="2014" name="Proc. Natl. Acad. Sci. U.S.A.">
        <title>Extensive sampling of basidiomycete genomes demonstrates inadequacy of the white-rot/brown-rot paradigm for wood decay fungi.</title>
        <authorList>
            <person name="Riley R."/>
            <person name="Salamov A.A."/>
            <person name="Brown D.W."/>
            <person name="Nagy L.G."/>
            <person name="Floudas D."/>
            <person name="Held B.W."/>
            <person name="Levasseur A."/>
            <person name="Lombard V."/>
            <person name="Morin E."/>
            <person name="Otillar R."/>
            <person name="Lindquist E.A."/>
            <person name="Sun H."/>
            <person name="LaButti K.M."/>
            <person name="Schmutz J."/>
            <person name="Jabbour D."/>
            <person name="Luo H."/>
            <person name="Baker S.E."/>
            <person name="Pisabarro A.G."/>
            <person name="Walton J.D."/>
            <person name="Blanchette R.A."/>
            <person name="Henrissat B."/>
            <person name="Martin F."/>
            <person name="Cullen D."/>
            <person name="Hibbett D.S."/>
            <person name="Grigoriev I.V."/>
        </authorList>
    </citation>
    <scope>NUCLEOTIDE SEQUENCE [LARGE SCALE GENOMIC DNA]</scope>
    <source>
        <strain evidence="10">FD-172 SS1</strain>
    </source>
</reference>
<feature type="binding site" description="axial binding residue" evidence="6">
    <location>
        <position position="466"/>
    </location>
    <ligand>
        <name>heme</name>
        <dbReference type="ChEBI" id="CHEBI:30413"/>
    </ligand>
    <ligandPart>
        <name>Fe</name>
        <dbReference type="ChEBI" id="CHEBI:18248"/>
    </ligandPart>
</feature>
<dbReference type="InParanoid" id="A0A067MX07"/>
<dbReference type="InterPro" id="IPR017972">
    <property type="entry name" value="Cyt_P450_CS"/>
</dbReference>
<proteinExistence type="inferred from homology"/>
<keyword evidence="8" id="KW-0812">Transmembrane</keyword>
<keyword evidence="8" id="KW-1133">Transmembrane helix</keyword>
<evidence type="ECO:0000256" key="4">
    <source>
        <dbReference type="ARBA" id="ARBA00022723"/>
    </source>
</evidence>
<evidence type="ECO:0000256" key="8">
    <source>
        <dbReference type="SAM" id="Phobius"/>
    </source>
</evidence>
<keyword evidence="3 6" id="KW-0349">Heme</keyword>
<feature type="transmembrane region" description="Helical" evidence="8">
    <location>
        <begin position="289"/>
        <end position="310"/>
    </location>
</feature>
<gene>
    <name evidence="9" type="ORF">BOTBODRAFT_54212</name>
</gene>
<name>A0A067MX07_BOTB1</name>
<keyword evidence="8" id="KW-0472">Membrane</keyword>
<accession>A0A067MX07</accession>
<evidence type="ECO:0000256" key="3">
    <source>
        <dbReference type="ARBA" id="ARBA00022617"/>
    </source>
</evidence>
<evidence type="ECO:0000256" key="6">
    <source>
        <dbReference type="PIRSR" id="PIRSR602403-1"/>
    </source>
</evidence>
<organism evidence="9 10">
    <name type="scientific">Botryobasidium botryosum (strain FD-172 SS1)</name>
    <dbReference type="NCBI Taxonomy" id="930990"/>
    <lineage>
        <taxon>Eukaryota</taxon>
        <taxon>Fungi</taxon>
        <taxon>Dikarya</taxon>
        <taxon>Basidiomycota</taxon>
        <taxon>Agaricomycotina</taxon>
        <taxon>Agaricomycetes</taxon>
        <taxon>Cantharellales</taxon>
        <taxon>Botryobasidiaceae</taxon>
        <taxon>Botryobasidium</taxon>
    </lineage>
</organism>
<evidence type="ECO:0000256" key="7">
    <source>
        <dbReference type="RuleBase" id="RU000461"/>
    </source>
</evidence>
<keyword evidence="4 6" id="KW-0479">Metal-binding</keyword>
<comment type="similarity">
    <text evidence="2 7">Belongs to the cytochrome P450 family.</text>
</comment>
<dbReference type="PANTHER" id="PTHR24304">
    <property type="entry name" value="CYTOCHROME P450 FAMILY 7"/>
    <property type="match status" value="1"/>
</dbReference>
<protein>
    <recommendedName>
        <fullName evidence="11">Cytochrome P450</fullName>
    </recommendedName>
</protein>
<dbReference type="Gene3D" id="1.10.630.10">
    <property type="entry name" value="Cytochrome P450"/>
    <property type="match status" value="1"/>
</dbReference>
<evidence type="ECO:0000256" key="2">
    <source>
        <dbReference type="ARBA" id="ARBA00010617"/>
    </source>
</evidence>
<dbReference type="InterPro" id="IPR002403">
    <property type="entry name" value="Cyt_P450_E_grp-IV"/>
</dbReference>
<dbReference type="SUPFAM" id="SSF48264">
    <property type="entry name" value="Cytochrome P450"/>
    <property type="match status" value="1"/>
</dbReference>
<dbReference type="GO" id="GO:0005506">
    <property type="term" value="F:iron ion binding"/>
    <property type="evidence" value="ECO:0007669"/>
    <property type="project" value="InterPro"/>
</dbReference>
<evidence type="ECO:0008006" key="11">
    <source>
        <dbReference type="Google" id="ProtNLM"/>
    </source>
</evidence>
<keyword evidence="7" id="KW-0560">Oxidoreductase</keyword>
<dbReference type="Proteomes" id="UP000027195">
    <property type="component" value="Unassembled WGS sequence"/>
</dbReference>
<keyword evidence="10" id="KW-1185">Reference proteome</keyword>
<keyword evidence="5 6" id="KW-0408">Iron</keyword>